<dbReference type="InterPro" id="IPR031621">
    <property type="entry name" value="HisKA_7TM"/>
</dbReference>
<feature type="transmembrane region" description="Helical" evidence="1">
    <location>
        <begin position="95"/>
        <end position="115"/>
    </location>
</feature>
<name>A0A2H0BGU5_UNCKA</name>
<comment type="caution">
    <text evidence="3">The sequence shown here is derived from an EMBL/GenBank/DDBJ whole genome shotgun (WGS) entry which is preliminary data.</text>
</comment>
<feature type="transmembrane region" description="Helical" evidence="1">
    <location>
        <begin position="201"/>
        <end position="219"/>
    </location>
</feature>
<accession>A0A2H0BGU5</accession>
<feature type="transmembrane region" description="Helical" evidence="1">
    <location>
        <begin position="34"/>
        <end position="54"/>
    </location>
</feature>
<feature type="transmembrane region" description="Helical" evidence="1">
    <location>
        <begin position="234"/>
        <end position="254"/>
    </location>
</feature>
<feature type="transmembrane region" description="Helical" evidence="1">
    <location>
        <begin position="135"/>
        <end position="158"/>
    </location>
</feature>
<protein>
    <recommendedName>
        <fullName evidence="2">Histidine kinase N-terminal 7TM region domain-containing protein</fullName>
    </recommendedName>
</protein>
<dbReference type="EMBL" id="PCSU01000009">
    <property type="protein sequence ID" value="PIP56871.1"/>
    <property type="molecule type" value="Genomic_DNA"/>
</dbReference>
<feature type="transmembrane region" description="Helical" evidence="1">
    <location>
        <begin position="266"/>
        <end position="284"/>
    </location>
</feature>
<feature type="transmembrane region" description="Helical" evidence="1">
    <location>
        <begin position="66"/>
        <end position="86"/>
    </location>
</feature>
<sequence>MDIVNVSLVITLVLNVLLLLVVGRNIKYSKNSRIFSLVIVTILLWIATMIFYRIEEGEIIATFWARALYISASLTASSFLFFSFAFSKVPIRRRLVFFVLGLNIGIIFQLLHPSSSIVSVIIPSVGEKIIVWGNLHFLFAAYILAMYSAVYIILLRAVLKNVGTLRTQSIYIFVGVFVSSNVAFTTNLVLPSFQNNFSYNWLGQISTVFWVALVTYSIAKHRLLDLRLAVRATIYRLLLVGVFLSVVILVQIIFENYTYKEINLVGIIPNVFVTVVVVLFYPLVDKLFRDVTDNFLFQREYNRQELLRKLGRGITESIDIEDL</sequence>
<feature type="transmembrane region" description="Helical" evidence="1">
    <location>
        <begin position="170"/>
        <end position="189"/>
    </location>
</feature>
<proteinExistence type="predicted"/>
<keyword evidence="1" id="KW-1133">Transmembrane helix</keyword>
<evidence type="ECO:0000313" key="4">
    <source>
        <dbReference type="Proteomes" id="UP000228495"/>
    </source>
</evidence>
<evidence type="ECO:0000256" key="1">
    <source>
        <dbReference type="SAM" id="Phobius"/>
    </source>
</evidence>
<keyword evidence="1" id="KW-0812">Transmembrane</keyword>
<dbReference type="Proteomes" id="UP000228495">
    <property type="component" value="Unassembled WGS sequence"/>
</dbReference>
<feature type="transmembrane region" description="Helical" evidence="1">
    <location>
        <begin position="6"/>
        <end position="22"/>
    </location>
</feature>
<feature type="domain" description="Histidine kinase N-terminal 7TM region" evidence="2">
    <location>
        <begin position="8"/>
        <end position="226"/>
    </location>
</feature>
<organism evidence="3 4">
    <name type="scientific">candidate division WWE3 bacterium CG22_combo_CG10-13_8_21_14_all_39_12</name>
    <dbReference type="NCBI Taxonomy" id="1975094"/>
    <lineage>
        <taxon>Bacteria</taxon>
        <taxon>Katanobacteria</taxon>
    </lineage>
</organism>
<dbReference type="AlphaFoldDB" id="A0A2H0BGU5"/>
<keyword evidence="1" id="KW-0472">Membrane</keyword>
<gene>
    <name evidence="3" type="ORF">COX05_00770</name>
</gene>
<evidence type="ECO:0000259" key="2">
    <source>
        <dbReference type="Pfam" id="PF16927"/>
    </source>
</evidence>
<evidence type="ECO:0000313" key="3">
    <source>
        <dbReference type="EMBL" id="PIP56871.1"/>
    </source>
</evidence>
<reference evidence="3 4" key="1">
    <citation type="submission" date="2017-09" db="EMBL/GenBank/DDBJ databases">
        <title>Depth-based differentiation of microbial function through sediment-hosted aquifers and enrichment of novel symbionts in the deep terrestrial subsurface.</title>
        <authorList>
            <person name="Probst A.J."/>
            <person name="Ladd B."/>
            <person name="Jarett J.K."/>
            <person name="Geller-Mcgrath D.E."/>
            <person name="Sieber C.M."/>
            <person name="Emerson J.B."/>
            <person name="Anantharaman K."/>
            <person name="Thomas B.C."/>
            <person name="Malmstrom R."/>
            <person name="Stieglmeier M."/>
            <person name="Klingl A."/>
            <person name="Woyke T."/>
            <person name="Ryan C.M."/>
            <person name="Banfield J.F."/>
        </authorList>
    </citation>
    <scope>NUCLEOTIDE SEQUENCE [LARGE SCALE GENOMIC DNA]</scope>
    <source>
        <strain evidence="3">CG22_combo_CG10-13_8_21_14_all_39_12</strain>
    </source>
</reference>
<feature type="non-terminal residue" evidence="3">
    <location>
        <position position="323"/>
    </location>
</feature>
<dbReference type="Pfam" id="PF16927">
    <property type="entry name" value="HisKA_7TM"/>
    <property type="match status" value="1"/>
</dbReference>